<dbReference type="EMBL" id="JAAQPE010000100">
    <property type="protein sequence ID" value="KAF5685794.1"/>
    <property type="molecule type" value="Genomic_DNA"/>
</dbReference>
<evidence type="ECO:0000256" key="1">
    <source>
        <dbReference type="SAM" id="MobiDB-lite"/>
    </source>
</evidence>
<organism evidence="2 3">
    <name type="scientific">Fusarium circinatum</name>
    <name type="common">Pitch canker fungus</name>
    <name type="synonym">Gibberella circinata</name>
    <dbReference type="NCBI Taxonomy" id="48490"/>
    <lineage>
        <taxon>Eukaryota</taxon>
        <taxon>Fungi</taxon>
        <taxon>Dikarya</taxon>
        <taxon>Ascomycota</taxon>
        <taxon>Pezizomycotina</taxon>
        <taxon>Sordariomycetes</taxon>
        <taxon>Hypocreomycetidae</taxon>
        <taxon>Hypocreales</taxon>
        <taxon>Nectriaceae</taxon>
        <taxon>Fusarium</taxon>
        <taxon>Fusarium fujikuroi species complex</taxon>
    </lineage>
</organism>
<evidence type="ECO:0000313" key="2">
    <source>
        <dbReference type="EMBL" id="KAF5685794.1"/>
    </source>
</evidence>
<proteinExistence type="predicted"/>
<reference evidence="3" key="1">
    <citation type="journal article" date="2020" name="BMC Genomics">
        <title>Correction to: Identification and distribution of gene clusters required for synthesis of sphingolipid metabolism inhibitors in diverse species of the filamentous fungus Fusarium.</title>
        <authorList>
            <person name="Kim H.S."/>
            <person name="Lohmar J.M."/>
            <person name="Busman M."/>
            <person name="Brown D.W."/>
            <person name="Naumann T.A."/>
            <person name="Divon H.H."/>
            <person name="Lysoe E."/>
            <person name="Uhlig S."/>
            <person name="Proctor R.H."/>
        </authorList>
    </citation>
    <scope>NUCLEOTIDE SEQUENCE [LARGE SCALE GENOMIC DNA]</scope>
    <source>
        <strain evidence="3">NRRL 25331</strain>
    </source>
</reference>
<name>A0A8H5U8B5_FUSCI</name>
<comment type="caution">
    <text evidence="2">The sequence shown here is derived from an EMBL/GenBank/DDBJ whole genome shotgun (WGS) entry which is preliminary data.</text>
</comment>
<evidence type="ECO:0000313" key="3">
    <source>
        <dbReference type="Proteomes" id="UP000572754"/>
    </source>
</evidence>
<sequence>MLSPEFLFSSNDSASRDSRSTQFSRLETKSNESLIMEGQGALMYSSNLTESPYLFSTVRIIFGDNSMYWVPVYLLEKYPKFRLSYDKDRDVVKLKWLNDTQTADFMSYLRKGKWKSQKPEDRVGSTDYYNRMQQCLSVHSLALDYEMYELAGLTFGEFTSMAGRLSVLDLVEMFERVNFAFHGHQAVLADYFTQRVAKTDEVIMADTVARLKRLSLVEDSDNIDDITPAEAREMKRKLQQYQEKYGPL</sequence>
<dbReference type="AlphaFoldDB" id="A0A8H5U8B5"/>
<reference evidence="2 3" key="2">
    <citation type="submission" date="2020-05" db="EMBL/GenBank/DDBJ databases">
        <title>Identification and distribution of gene clusters putatively required for synthesis of sphingolipid metabolism inhibitors in phylogenetically diverse species of the filamentous fungus Fusarium.</title>
        <authorList>
            <person name="Kim H.-S."/>
            <person name="Busman M."/>
            <person name="Brown D.W."/>
            <person name="Divon H."/>
            <person name="Uhlig S."/>
            <person name="Proctor R.H."/>
        </authorList>
    </citation>
    <scope>NUCLEOTIDE SEQUENCE [LARGE SCALE GENOMIC DNA]</scope>
    <source>
        <strain evidence="2 3">NRRL 25331</strain>
    </source>
</reference>
<dbReference type="Proteomes" id="UP000572754">
    <property type="component" value="Unassembled WGS sequence"/>
</dbReference>
<keyword evidence="3" id="KW-1185">Reference proteome</keyword>
<feature type="region of interest" description="Disordered" evidence="1">
    <location>
        <begin position="1"/>
        <end position="22"/>
    </location>
</feature>
<protein>
    <submittedName>
        <fullName evidence="2">Uncharacterized protein</fullName>
    </submittedName>
</protein>
<accession>A0A8H5U8B5</accession>
<gene>
    <name evidence="2" type="ORF">FCIRC_3283</name>
</gene>